<dbReference type="AlphaFoldDB" id="A0A8E2AYR1"/>
<evidence type="ECO:0000313" key="1">
    <source>
        <dbReference type="EMBL" id="MBB2498419.1"/>
    </source>
</evidence>
<gene>
    <name evidence="1" type="ORF">H5411_04625</name>
</gene>
<dbReference type="RefSeq" id="WP_134667126.1">
    <property type="nucleotide sequence ID" value="NZ_JACJHR010000004.1"/>
</dbReference>
<comment type="caution">
    <text evidence="1">The sequence shown here is derived from an EMBL/GenBank/DDBJ whole genome shotgun (WGS) entry which is preliminary data.</text>
</comment>
<dbReference type="Proteomes" id="UP000550260">
    <property type="component" value="Unassembled WGS sequence"/>
</dbReference>
<sequence length="128" mass="13591">MEAEKETIAARIAALDMEAESQLKRPGPDKAALLDPLPVLALKLAAAPPELLRKFFDVLRLELRLLYDDPVEIAVTPPAGDVPDAAEGIADQMTDAQGSPAQASARLCAEVVRPPGGSDNVRVRKNGL</sequence>
<dbReference type="EMBL" id="JACJHR010000004">
    <property type="protein sequence ID" value="MBB2498419.1"/>
    <property type="molecule type" value="Genomic_DNA"/>
</dbReference>
<name>A0A8E2AYR1_9PSEU</name>
<protein>
    <submittedName>
        <fullName evidence="1">Uncharacterized protein</fullName>
    </submittedName>
</protein>
<evidence type="ECO:0000313" key="2">
    <source>
        <dbReference type="Proteomes" id="UP000550260"/>
    </source>
</evidence>
<proteinExistence type="predicted"/>
<reference evidence="1 2" key="1">
    <citation type="submission" date="2020-08" db="EMBL/GenBank/DDBJ databases">
        <title>Amycolatopsis echigonensis JCM 21831.</title>
        <authorList>
            <person name="Tedsree N."/>
            <person name="Kuncharoen N."/>
            <person name="Likhitwitayawuid K."/>
            <person name="Tanasupawat S."/>
        </authorList>
    </citation>
    <scope>NUCLEOTIDE SEQUENCE [LARGE SCALE GENOMIC DNA]</scope>
    <source>
        <strain evidence="1 2">JCM 21831</strain>
    </source>
</reference>
<organism evidence="1 2">
    <name type="scientific">Amycolatopsis echigonensis</name>
    <dbReference type="NCBI Taxonomy" id="2576905"/>
    <lineage>
        <taxon>Bacteria</taxon>
        <taxon>Bacillati</taxon>
        <taxon>Actinomycetota</taxon>
        <taxon>Actinomycetes</taxon>
        <taxon>Pseudonocardiales</taxon>
        <taxon>Pseudonocardiaceae</taxon>
        <taxon>Amycolatopsis</taxon>
    </lineage>
</organism>
<accession>A0A8E2AYR1</accession>